<protein>
    <recommendedName>
        <fullName evidence="3">Transposase</fullName>
    </recommendedName>
</protein>
<comment type="caution">
    <text evidence="1">The sequence shown here is derived from an EMBL/GenBank/DDBJ whole genome shotgun (WGS) entry which is preliminary data.</text>
</comment>
<keyword evidence="2" id="KW-1185">Reference proteome</keyword>
<evidence type="ECO:0000313" key="1">
    <source>
        <dbReference type="EMBL" id="GGK94711.1"/>
    </source>
</evidence>
<proteinExistence type="predicted"/>
<dbReference type="Proteomes" id="UP000604341">
    <property type="component" value="Unassembled WGS sequence"/>
</dbReference>
<dbReference type="EMBL" id="BMPE01000001">
    <property type="protein sequence ID" value="GGK94711.1"/>
    <property type="molecule type" value="Genomic_DNA"/>
</dbReference>
<evidence type="ECO:0008006" key="3">
    <source>
        <dbReference type="Google" id="ProtNLM"/>
    </source>
</evidence>
<evidence type="ECO:0000313" key="2">
    <source>
        <dbReference type="Proteomes" id="UP000604341"/>
    </source>
</evidence>
<accession>A0ABQ2FG00</accession>
<reference evidence="2" key="1">
    <citation type="journal article" date="2019" name="Int. J. Syst. Evol. Microbiol.">
        <title>The Global Catalogue of Microorganisms (GCM) 10K type strain sequencing project: providing services to taxonomists for standard genome sequencing and annotation.</title>
        <authorList>
            <consortium name="The Broad Institute Genomics Platform"/>
            <consortium name="The Broad Institute Genome Sequencing Center for Infectious Disease"/>
            <person name="Wu L."/>
            <person name="Ma J."/>
        </authorList>
    </citation>
    <scope>NUCLEOTIDE SEQUENCE [LARGE SCALE GENOMIC DNA]</scope>
    <source>
        <strain evidence="2">JCM 19173</strain>
    </source>
</reference>
<gene>
    <name evidence="1" type="ORF">GCM10010844_11550</name>
</gene>
<organism evidence="1 2">
    <name type="scientific">Deinococcus radiotolerans</name>
    <dbReference type="NCBI Taxonomy" id="1309407"/>
    <lineage>
        <taxon>Bacteria</taxon>
        <taxon>Thermotogati</taxon>
        <taxon>Deinococcota</taxon>
        <taxon>Deinococci</taxon>
        <taxon>Deinococcales</taxon>
        <taxon>Deinococcaceae</taxon>
        <taxon>Deinococcus</taxon>
    </lineage>
</organism>
<sequence length="66" mass="7333">MTANWTAVVATGDRKLRCIPDAAGHTDLTLRRIWQHGKVLMAGLRRGRVPLRLLPLGDSQSREAVE</sequence>
<name>A0ABQ2FG00_9DEIO</name>